<name>A0A8J7QQV1_9BACT</name>
<dbReference type="Proteomes" id="UP000664417">
    <property type="component" value="Unassembled WGS sequence"/>
</dbReference>
<proteinExistence type="predicted"/>
<sequence>MPLLWFFALVITLSDSAHADRIRATFVAHISADWDGYQLSEYHQQGPHAEKYVSRHLHADLLIGLQSVTKTDYFLARDPEHYRHHLGILSLSYEAEAAATRAAKHLQHIQPPFLRQTLIQTRFMIIQHQTDLLILYSETYLHPKLKRFLKHLATTP</sequence>
<reference evidence="1" key="1">
    <citation type="submission" date="2021-03" db="EMBL/GenBank/DDBJ databases">
        <authorList>
            <person name="Wang G."/>
        </authorList>
    </citation>
    <scope>NUCLEOTIDE SEQUENCE</scope>
    <source>
        <strain evidence="1">KCTC 12899</strain>
    </source>
</reference>
<dbReference type="RefSeq" id="WP_207862482.1">
    <property type="nucleotide sequence ID" value="NZ_JAFREP010000038.1"/>
</dbReference>
<dbReference type="AlphaFoldDB" id="A0A8J7QQV1"/>
<evidence type="ECO:0000313" key="2">
    <source>
        <dbReference type="Proteomes" id="UP000664417"/>
    </source>
</evidence>
<protein>
    <submittedName>
        <fullName evidence="1">Uncharacterized protein</fullName>
    </submittedName>
</protein>
<accession>A0A8J7QQV1</accession>
<gene>
    <name evidence="1" type="ORF">J3U88_28815</name>
</gene>
<evidence type="ECO:0000313" key="1">
    <source>
        <dbReference type="EMBL" id="MBO1322510.1"/>
    </source>
</evidence>
<organism evidence="1 2">
    <name type="scientific">Acanthopleuribacter pedis</name>
    <dbReference type="NCBI Taxonomy" id="442870"/>
    <lineage>
        <taxon>Bacteria</taxon>
        <taxon>Pseudomonadati</taxon>
        <taxon>Acidobacteriota</taxon>
        <taxon>Holophagae</taxon>
        <taxon>Acanthopleuribacterales</taxon>
        <taxon>Acanthopleuribacteraceae</taxon>
        <taxon>Acanthopleuribacter</taxon>
    </lineage>
</organism>
<comment type="caution">
    <text evidence="1">The sequence shown here is derived from an EMBL/GenBank/DDBJ whole genome shotgun (WGS) entry which is preliminary data.</text>
</comment>
<keyword evidence="2" id="KW-1185">Reference proteome</keyword>
<dbReference type="EMBL" id="JAFREP010000038">
    <property type="protein sequence ID" value="MBO1322510.1"/>
    <property type="molecule type" value="Genomic_DNA"/>
</dbReference>